<sequence length="244" mass="28491">MEPPTWHPARRSPWSLPGERGIRQVTINQSLLTPPKIEIDPQFQVVRTQETQQIRVLNNRFASFIDKVRFLEQQNKVLETKWRLLQQQGLSDGPQGLESFFEAYLVRLRTQLEQLQRERGSLDAELKSCQGQEEEYKAKGPHLLQVRGTPAPDTQDWRASILAGPDYEGHVSGQGDDCEWYECEAYRRATLENDFVVLKKDADGVFLSKMEMESKVKDLKEYICFLKHLYEEVRILHGQKRWFA</sequence>
<evidence type="ECO:0000313" key="1">
    <source>
        <dbReference type="EMBL" id="KAI4586846.1"/>
    </source>
</evidence>
<reference evidence="1" key="1">
    <citation type="submission" date="2022-03" db="EMBL/GenBank/DDBJ databases">
        <title>Genomic analyses of argali, domestic sheep and their hybrids provide insights into chromosomal evolution, heterosis and genetic basis of agronomic traits.</title>
        <authorList>
            <person name="Li M."/>
        </authorList>
    </citation>
    <scope>NUCLEOTIDE SEQUENCE</scope>
    <source>
        <strain evidence="1">F1 hybrid</strain>
    </source>
</reference>
<dbReference type="Proteomes" id="UP001057279">
    <property type="component" value="Linkage Group LG03"/>
</dbReference>
<name>A0ACB9VA66_9CETA</name>
<evidence type="ECO:0000313" key="2">
    <source>
        <dbReference type="Proteomes" id="UP001057279"/>
    </source>
</evidence>
<keyword evidence="2" id="KW-1185">Reference proteome</keyword>
<organism evidence="1 2">
    <name type="scientific">Ovis ammon polii x Ovis aries</name>
    <dbReference type="NCBI Taxonomy" id="2918886"/>
    <lineage>
        <taxon>Eukaryota</taxon>
        <taxon>Metazoa</taxon>
        <taxon>Chordata</taxon>
        <taxon>Craniata</taxon>
        <taxon>Vertebrata</taxon>
        <taxon>Euteleostomi</taxon>
        <taxon>Mammalia</taxon>
        <taxon>Eutheria</taxon>
        <taxon>Laurasiatheria</taxon>
        <taxon>Artiodactyla</taxon>
        <taxon>Ruminantia</taxon>
        <taxon>Pecora</taxon>
        <taxon>Bovidae</taxon>
        <taxon>Caprinae</taxon>
        <taxon>Ovis</taxon>
    </lineage>
</organism>
<dbReference type="EMBL" id="CM043028">
    <property type="protein sequence ID" value="KAI4586846.1"/>
    <property type="molecule type" value="Genomic_DNA"/>
</dbReference>
<accession>A0ACB9VA66</accession>
<protein>
    <submittedName>
        <fullName evidence="1">Uncharacterized protein</fullName>
    </submittedName>
</protein>
<proteinExistence type="predicted"/>
<comment type="caution">
    <text evidence="1">The sequence shown here is derived from an EMBL/GenBank/DDBJ whole genome shotgun (WGS) entry which is preliminary data.</text>
</comment>
<gene>
    <name evidence="1" type="ORF">MJG53_004633</name>
</gene>